<feature type="transmembrane region" description="Helical" evidence="7">
    <location>
        <begin position="199"/>
        <end position="216"/>
    </location>
</feature>
<keyword evidence="4 7" id="KW-0812">Transmembrane</keyword>
<keyword evidence="10" id="KW-1185">Reference proteome</keyword>
<dbReference type="PANTHER" id="PTHR30614">
    <property type="entry name" value="MEMBRANE COMPONENT OF AMINO ACID ABC TRANSPORTER"/>
    <property type="match status" value="1"/>
</dbReference>
<organism evidence="9 10">
    <name type="scientific">Thermobacillus xylanilyticus</name>
    <dbReference type="NCBI Taxonomy" id="76633"/>
    <lineage>
        <taxon>Bacteria</taxon>
        <taxon>Bacillati</taxon>
        <taxon>Bacillota</taxon>
        <taxon>Bacilli</taxon>
        <taxon>Bacillales</taxon>
        <taxon>Paenibacillaceae</taxon>
        <taxon>Thermobacillus</taxon>
    </lineage>
</organism>
<dbReference type="InterPro" id="IPR043429">
    <property type="entry name" value="ArtM/GltK/GlnP/TcyL/YhdX-like"/>
</dbReference>
<dbReference type="Pfam" id="PF00528">
    <property type="entry name" value="BPD_transp_1"/>
    <property type="match status" value="1"/>
</dbReference>
<evidence type="ECO:0000256" key="6">
    <source>
        <dbReference type="ARBA" id="ARBA00023136"/>
    </source>
</evidence>
<dbReference type="PROSITE" id="PS51257">
    <property type="entry name" value="PROKAR_LIPOPROTEIN"/>
    <property type="match status" value="1"/>
</dbReference>
<dbReference type="Proteomes" id="UP000681526">
    <property type="component" value="Unassembled WGS sequence"/>
</dbReference>
<feature type="transmembrane region" description="Helical" evidence="7">
    <location>
        <begin position="154"/>
        <end position="179"/>
    </location>
</feature>
<dbReference type="RefSeq" id="WP_213486450.1">
    <property type="nucleotide sequence ID" value="NZ_CAJRAY010000091.1"/>
</dbReference>
<dbReference type="InterPro" id="IPR000515">
    <property type="entry name" value="MetI-like"/>
</dbReference>
<feature type="transmembrane region" description="Helical" evidence="7">
    <location>
        <begin position="20"/>
        <end position="43"/>
    </location>
</feature>
<protein>
    <submittedName>
        <fullName evidence="9">L-cystine transport system permease protein tcyM</fullName>
    </submittedName>
</protein>
<dbReference type="EMBL" id="CAJRAY010000091">
    <property type="protein sequence ID" value="CAG5092271.1"/>
    <property type="molecule type" value="Genomic_DNA"/>
</dbReference>
<evidence type="ECO:0000256" key="3">
    <source>
        <dbReference type="ARBA" id="ARBA00022475"/>
    </source>
</evidence>
<dbReference type="SUPFAM" id="SSF161098">
    <property type="entry name" value="MetI-like"/>
    <property type="match status" value="1"/>
</dbReference>
<dbReference type="PANTHER" id="PTHR30614:SF43">
    <property type="entry name" value="L-CYSTINE TRANSPORT SYSTEM PERMEASE PROTEIN TCYM"/>
    <property type="match status" value="1"/>
</dbReference>
<comment type="caution">
    <text evidence="9">The sequence shown here is derived from an EMBL/GenBank/DDBJ whole genome shotgun (WGS) entry which is preliminary data.</text>
</comment>
<evidence type="ECO:0000256" key="2">
    <source>
        <dbReference type="ARBA" id="ARBA00022448"/>
    </source>
</evidence>
<comment type="similarity">
    <text evidence="7">Belongs to the binding-protein-dependent transport system permease family.</text>
</comment>
<evidence type="ECO:0000259" key="8">
    <source>
        <dbReference type="PROSITE" id="PS50928"/>
    </source>
</evidence>
<feature type="transmembrane region" description="Helical" evidence="7">
    <location>
        <begin position="98"/>
        <end position="116"/>
    </location>
</feature>
<dbReference type="Gene3D" id="1.10.3720.10">
    <property type="entry name" value="MetI-like"/>
    <property type="match status" value="1"/>
</dbReference>
<dbReference type="InterPro" id="IPR010065">
    <property type="entry name" value="AA_ABC_transptr_permease_3TM"/>
</dbReference>
<accession>A0ABN7S8R7</accession>
<gene>
    <name evidence="9" type="primary">txxe 2848</name>
    <name evidence="9" type="ORF">TXXE_17985</name>
</gene>
<keyword evidence="3" id="KW-1003">Cell membrane</keyword>
<sequence>MKLDPSFIGEALLKLLEALPTTLAITAVSVGCGFLAGTAIALVRVYRVPVLHRLAAAWVTVIRGTPMLVHLLVIYAGLTLIVDTLTGRLGLGWNSARIPMIGFAYLSFSVTASAYCSEIIRSGLLAVDKGQREAAQSLGMTAMQTLRRIIFPQALAASVPNLTNFVIGMLHGSTLAFVVSVVDINAKAEIVASTNWKFFEAYLAAAILFWAMTILLERAGGAIERRINRYHKGGVA</sequence>
<evidence type="ECO:0000313" key="10">
    <source>
        <dbReference type="Proteomes" id="UP000681526"/>
    </source>
</evidence>
<dbReference type="CDD" id="cd06261">
    <property type="entry name" value="TM_PBP2"/>
    <property type="match status" value="1"/>
</dbReference>
<proteinExistence type="inferred from homology"/>
<dbReference type="PROSITE" id="PS50928">
    <property type="entry name" value="ABC_TM1"/>
    <property type="match status" value="1"/>
</dbReference>
<evidence type="ECO:0000256" key="1">
    <source>
        <dbReference type="ARBA" id="ARBA00004651"/>
    </source>
</evidence>
<keyword evidence="2 7" id="KW-0813">Transport</keyword>
<comment type="subcellular location">
    <subcellularLocation>
        <location evidence="1 7">Cell membrane</location>
        <topology evidence="1 7">Multi-pass membrane protein</topology>
    </subcellularLocation>
</comment>
<keyword evidence="6 7" id="KW-0472">Membrane</keyword>
<evidence type="ECO:0000256" key="7">
    <source>
        <dbReference type="RuleBase" id="RU363032"/>
    </source>
</evidence>
<reference evidence="9 10" key="1">
    <citation type="submission" date="2021-04" db="EMBL/GenBank/DDBJ databases">
        <authorList>
            <person name="Rakotoarivonina H."/>
        </authorList>
    </citation>
    <scope>NUCLEOTIDE SEQUENCE [LARGE SCALE GENOMIC DNA]</scope>
    <source>
        <strain evidence="9 10">XE</strain>
    </source>
</reference>
<evidence type="ECO:0000313" key="9">
    <source>
        <dbReference type="EMBL" id="CAG5092271.1"/>
    </source>
</evidence>
<name>A0ABN7S8R7_THEXY</name>
<feature type="domain" description="ABC transmembrane type-1" evidence="8">
    <location>
        <begin position="19"/>
        <end position="220"/>
    </location>
</feature>
<dbReference type="InterPro" id="IPR035906">
    <property type="entry name" value="MetI-like_sf"/>
</dbReference>
<evidence type="ECO:0000256" key="4">
    <source>
        <dbReference type="ARBA" id="ARBA00022692"/>
    </source>
</evidence>
<dbReference type="NCBIfam" id="TIGR01726">
    <property type="entry name" value="HEQRo_perm_3TM"/>
    <property type="match status" value="1"/>
</dbReference>
<feature type="transmembrane region" description="Helical" evidence="7">
    <location>
        <begin position="55"/>
        <end position="78"/>
    </location>
</feature>
<keyword evidence="5 7" id="KW-1133">Transmembrane helix</keyword>
<evidence type="ECO:0000256" key="5">
    <source>
        <dbReference type="ARBA" id="ARBA00022989"/>
    </source>
</evidence>